<dbReference type="AlphaFoldDB" id="A0A410PXL2"/>
<dbReference type="Proteomes" id="UP000287601">
    <property type="component" value="Chromosome"/>
</dbReference>
<sequence>MNTKYEIRMAAKGFVKENIKRVILYLIFCCIFGVLFILQSVQAEVVLYGAEVCAFLGIIFMADAFYKACKKHLRLTELKNQITFNLENLPECTSLMESDYQNLLRELFTEMKKQESAFLAESKDMVDYYTLWAHQIKTPITAMSLILQAEKGDTSTQMKLELFKIEKYVEMVLQYLRMGSMSSDLVLAEYDLGKIVKQAVKKYATVFIYNKITLQMQDINVNVLTDEKWLSFVLEQILSNALKYTKRGTINIYMAQNAEKTLVIEDNGIGISGEDLPRVFEQGFTGYNGRMDKKASGLGLYLCKKVMDNLSHRIRIESEEGKGTKVFLELYMKRMDPE</sequence>
<dbReference type="InterPro" id="IPR003594">
    <property type="entry name" value="HATPase_dom"/>
</dbReference>
<keyword evidence="5" id="KW-0808">Transferase</keyword>
<dbReference type="OrthoDB" id="9780487at2"/>
<name>A0A410PXL2_9FIRM</name>
<comment type="catalytic activity">
    <reaction evidence="1">
        <text>ATP + protein L-histidine = ADP + protein N-phospho-L-histidine.</text>
        <dbReference type="EC" id="2.7.13.3"/>
    </reaction>
</comment>
<evidence type="ECO:0000256" key="11">
    <source>
        <dbReference type="SAM" id="Phobius"/>
    </source>
</evidence>
<evidence type="ECO:0000256" key="1">
    <source>
        <dbReference type="ARBA" id="ARBA00000085"/>
    </source>
</evidence>
<dbReference type="Gene3D" id="3.30.565.10">
    <property type="entry name" value="Histidine kinase-like ATPase, C-terminal domain"/>
    <property type="match status" value="1"/>
</dbReference>
<keyword evidence="7 13" id="KW-0418">Kinase</keyword>
<keyword evidence="14" id="KW-1185">Reference proteome</keyword>
<dbReference type="PANTHER" id="PTHR45453:SF2">
    <property type="entry name" value="HISTIDINE KINASE"/>
    <property type="match status" value="1"/>
</dbReference>
<dbReference type="SUPFAM" id="SSF55874">
    <property type="entry name" value="ATPase domain of HSP90 chaperone/DNA topoisomerase II/histidine kinase"/>
    <property type="match status" value="1"/>
</dbReference>
<accession>A0A410PXL2</accession>
<dbReference type="InterPro" id="IPR004358">
    <property type="entry name" value="Sig_transdc_His_kin-like_C"/>
</dbReference>
<dbReference type="SMART" id="SM00387">
    <property type="entry name" value="HATPase_c"/>
    <property type="match status" value="1"/>
</dbReference>
<evidence type="ECO:0000256" key="8">
    <source>
        <dbReference type="ARBA" id="ARBA00022989"/>
    </source>
</evidence>
<evidence type="ECO:0000256" key="2">
    <source>
        <dbReference type="ARBA" id="ARBA00004651"/>
    </source>
</evidence>
<evidence type="ECO:0000256" key="3">
    <source>
        <dbReference type="ARBA" id="ARBA00012438"/>
    </source>
</evidence>
<proteinExistence type="predicted"/>
<dbReference type="KEGG" id="amij:EQM06_10865"/>
<keyword evidence="4" id="KW-1003">Cell membrane</keyword>
<evidence type="ECO:0000256" key="10">
    <source>
        <dbReference type="ARBA" id="ARBA00023136"/>
    </source>
</evidence>
<feature type="domain" description="Histidine kinase" evidence="12">
    <location>
        <begin position="131"/>
        <end position="334"/>
    </location>
</feature>
<gene>
    <name evidence="13" type="ORF">EQM06_10865</name>
</gene>
<dbReference type="InterPro" id="IPR050351">
    <property type="entry name" value="BphY/WalK/GraS-like"/>
</dbReference>
<dbReference type="EC" id="2.7.13.3" evidence="3"/>
<feature type="transmembrane region" description="Helical" evidence="11">
    <location>
        <begin position="21"/>
        <end position="39"/>
    </location>
</feature>
<dbReference type="Pfam" id="PF02518">
    <property type="entry name" value="HATPase_c"/>
    <property type="match status" value="1"/>
</dbReference>
<evidence type="ECO:0000256" key="9">
    <source>
        <dbReference type="ARBA" id="ARBA00023012"/>
    </source>
</evidence>
<keyword evidence="10 11" id="KW-0472">Membrane</keyword>
<evidence type="ECO:0000256" key="7">
    <source>
        <dbReference type="ARBA" id="ARBA00022777"/>
    </source>
</evidence>
<dbReference type="RefSeq" id="WP_128746460.1">
    <property type="nucleotide sequence ID" value="NZ_CP035281.1"/>
</dbReference>
<comment type="subcellular location">
    <subcellularLocation>
        <location evidence="2">Cell membrane</location>
        <topology evidence="2">Multi-pass membrane protein</topology>
    </subcellularLocation>
</comment>
<evidence type="ECO:0000256" key="6">
    <source>
        <dbReference type="ARBA" id="ARBA00022692"/>
    </source>
</evidence>
<dbReference type="PROSITE" id="PS50109">
    <property type="entry name" value="HIS_KIN"/>
    <property type="match status" value="1"/>
</dbReference>
<dbReference type="GO" id="GO:0000155">
    <property type="term" value="F:phosphorelay sensor kinase activity"/>
    <property type="evidence" value="ECO:0007669"/>
    <property type="project" value="TreeGrafter"/>
</dbReference>
<keyword evidence="9" id="KW-0902">Two-component regulatory system</keyword>
<evidence type="ECO:0000313" key="14">
    <source>
        <dbReference type="Proteomes" id="UP000287601"/>
    </source>
</evidence>
<dbReference type="EMBL" id="CP035281">
    <property type="protein sequence ID" value="QAT43683.1"/>
    <property type="molecule type" value="Genomic_DNA"/>
</dbReference>
<dbReference type="InterPro" id="IPR036890">
    <property type="entry name" value="HATPase_C_sf"/>
</dbReference>
<evidence type="ECO:0000313" key="13">
    <source>
        <dbReference type="EMBL" id="QAT43683.1"/>
    </source>
</evidence>
<evidence type="ECO:0000256" key="5">
    <source>
        <dbReference type="ARBA" id="ARBA00022679"/>
    </source>
</evidence>
<reference evidence="13 14" key="1">
    <citation type="submission" date="2019-01" db="EMBL/GenBank/DDBJ databases">
        <title>Draft genomes of a novel of Aminipila strains.</title>
        <authorList>
            <person name="Ma S."/>
        </authorList>
    </citation>
    <scope>NUCLEOTIDE SEQUENCE [LARGE SCALE GENOMIC DNA]</scope>
    <source>
        <strain evidence="14">JN-39</strain>
    </source>
</reference>
<keyword evidence="8 11" id="KW-1133">Transmembrane helix</keyword>
<dbReference type="GO" id="GO:0005886">
    <property type="term" value="C:plasma membrane"/>
    <property type="evidence" value="ECO:0007669"/>
    <property type="project" value="UniProtKB-SubCell"/>
</dbReference>
<evidence type="ECO:0000256" key="4">
    <source>
        <dbReference type="ARBA" id="ARBA00022475"/>
    </source>
</evidence>
<dbReference type="InterPro" id="IPR005467">
    <property type="entry name" value="His_kinase_dom"/>
</dbReference>
<dbReference type="GO" id="GO:0004721">
    <property type="term" value="F:phosphoprotein phosphatase activity"/>
    <property type="evidence" value="ECO:0007669"/>
    <property type="project" value="TreeGrafter"/>
</dbReference>
<evidence type="ECO:0000259" key="12">
    <source>
        <dbReference type="PROSITE" id="PS50109"/>
    </source>
</evidence>
<organism evidence="13 14">
    <name type="scientific">Aminipila luticellarii</name>
    <dbReference type="NCBI Taxonomy" id="2507160"/>
    <lineage>
        <taxon>Bacteria</taxon>
        <taxon>Bacillati</taxon>
        <taxon>Bacillota</taxon>
        <taxon>Clostridia</taxon>
        <taxon>Peptostreptococcales</taxon>
        <taxon>Anaerovoracaceae</taxon>
        <taxon>Aminipila</taxon>
    </lineage>
</organism>
<dbReference type="PRINTS" id="PR00344">
    <property type="entry name" value="BCTRLSENSOR"/>
</dbReference>
<feature type="transmembrane region" description="Helical" evidence="11">
    <location>
        <begin position="45"/>
        <end position="66"/>
    </location>
</feature>
<protein>
    <recommendedName>
        <fullName evidence="3">histidine kinase</fullName>
        <ecNumber evidence="3">2.7.13.3</ecNumber>
    </recommendedName>
</protein>
<keyword evidence="6 11" id="KW-0812">Transmembrane</keyword>
<dbReference type="PANTHER" id="PTHR45453">
    <property type="entry name" value="PHOSPHATE REGULON SENSOR PROTEIN PHOR"/>
    <property type="match status" value="1"/>
</dbReference>
<dbReference type="GO" id="GO:0016036">
    <property type="term" value="P:cellular response to phosphate starvation"/>
    <property type="evidence" value="ECO:0007669"/>
    <property type="project" value="TreeGrafter"/>
</dbReference>